<evidence type="ECO:0000256" key="4">
    <source>
        <dbReference type="ARBA" id="ARBA00023284"/>
    </source>
</evidence>
<dbReference type="InterPro" id="IPR012336">
    <property type="entry name" value="Thioredoxin-like_fold"/>
</dbReference>
<keyword evidence="7" id="KW-1185">Reference proteome</keyword>
<organism evidence="6 7">
    <name type="scientific">Paraprevotella clara YIT 11840</name>
    <dbReference type="NCBI Taxonomy" id="762968"/>
    <lineage>
        <taxon>Bacteria</taxon>
        <taxon>Pseudomonadati</taxon>
        <taxon>Bacteroidota</taxon>
        <taxon>Bacteroidia</taxon>
        <taxon>Bacteroidales</taxon>
        <taxon>Prevotellaceae</taxon>
        <taxon>Paraprevotella</taxon>
    </lineage>
</organism>
<gene>
    <name evidence="6" type="ORF">HMPREF9441_00768</name>
</gene>
<evidence type="ECO:0000313" key="7">
    <source>
        <dbReference type="Proteomes" id="UP000003598"/>
    </source>
</evidence>
<dbReference type="HOGENOM" id="CLU_017885_0_0_10"/>
<proteinExistence type="predicted"/>
<name>G5SN40_9BACT</name>
<dbReference type="SUPFAM" id="SSF52833">
    <property type="entry name" value="Thioredoxin-like"/>
    <property type="match status" value="1"/>
</dbReference>
<keyword evidence="4" id="KW-0676">Redox-active center</keyword>
<comment type="caution">
    <text evidence="6">The sequence shown here is derived from an EMBL/GenBank/DDBJ whole genome shotgun (WGS) entry which is preliminary data.</text>
</comment>
<accession>G5SN40</accession>
<dbReference type="InterPro" id="IPR036249">
    <property type="entry name" value="Thioredoxin-like_sf"/>
</dbReference>
<dbReference type="InterPro" id="IPR050553">
    <property type="entry name" value="Thioredoxin_ResA/DsbE_sf"/>
</dbReference>
<dbReference type="InterPro" id="IPR013766">
    <property type="entry name" value="Thioredoxin_domain"/>
</dbReference>
<dbReference type="STRING" id="762968.HMPREF9441_00768"/>
<sequence>MPDYPKGHPLLNINIMNHFFMHAPKWRTGAGVLTLLVWLASCGPNNKTVEYPLIETANTNALDIAKVELTDSATILHTDAYYRPHNWIRISSESYLQAGGKRYMLTGAEGITPDSLFWMPESGEASFTLRFEPLPSGTPSFDFIESDCEDCFKLFGIDLTGKKTFDTPDEVPEDLRQADGDTAVPDPIFKTGTTTVNVHFLHYRPELGKEANLYVNTLFGTQQPYTATIDPETGKASFSFLQCGTAQSLLDINHRMVGNVWLAPGETTELYVDMHISGYYLLSHRKREEKCGKAAPFQRLYSSGTYANLNNVTNLLDDTPYLGMDLYTGEFADYRMTSAEYAAHVVDTYKALADSIAQSNLSPLEKEVKQLSLRQEAFSAMAQGDYLREHNYRHTNRQWDYNFKVEGIEPLKPEDAKAICQLFDINDPKLLIGENVLAYVSAACSSSFDWPQLTGIQKGLVKDLRQIAGYPAKAENVALTDADFAQMKAMDNPFYLEAFTLMQKKAKDELAAVEAKSKVETTPDVPKERLFDALIAPHKGKVVLVDFWNTWCGPCRAAIQANEPLKSSSLKSDDLVWVYIANETSPIVKYKTMIPDIQGLHYRLNQEQWDYLCDKFKIDGIPSYVLVDKSGAYKLRNDFRNHKLMEETLKEELKK</sequence>
<evidence type="ECO:0000313" key="6">
    <source>
        <dbReference type="EMBL" id="EHH01360.1"/>
    </source>
</evidence>
<dbReference type="eggNOG" id="COG0526">
    <property type="taxonomic scope" value="Bacteria"/>
</dbReference>
<dbReference type="Gene3D" id="3.40.30.10">
    <property type="entry name" value="Glutaredoxin"/>
    <property type="match status" value="1"/>
</dbReference>
<dbReference type="Pfam" id="PF13905">
    <property type="entry name" value="Thioredoxin_8"/>
    <property type="match status" value="1"/>
</dbReference>
<comment type="subcellular location">
    <subcellularLocation>
        <location evidence="1">Cell envelope</location>
    </subcellularLocation>
</comment>
<evidence type="ECO:0000256" key="3">
    <source>
        <dbReference type="ARBA" id="ARBA00023157"/>
    </source>
</evidence>
<reference evidence="6 7" key="1">
    <citation type="submission" date="2011-03" db="EMBL/GenBank/DDBJ databases">
        <authorList>
            <person name="Weinstock G."/>
            <person name="Sodergren E."/>
            <person name="Clifton S."/>
            <person name="Fulton L."/>
            <person name="Fulton B."/>
            <person name="Courtney L."/>
            <person name="Fronick C."/>
            <person name="Harrison M."/>
            <person name="Strong C."/>
            <person name="Farmer C."/>
            <person name="Delahaunty K."/>
            <person name="Markovic C."/>
            <person name="Hall O."/>
            <person name="Minx P."/>
            <person name="Tomlinson C."/>
            <person name="Mitreva M."/>
            <person name="Hou S."/>
            <person name="Chen J."/>
            <person name="Wollam A."/>
            <person name="Pepin K.H."/>
            <person name="Johnson M."/>
            <person name="Bhonagiri V."/>
            <person name="Zhang X."/>
            <person name="Suruliraj S."/>
            <person name="Warren W."/>
            <person name="Chinwalla A."/>
            <person name="Mardis E.R."/>
            <person name="Wilson R.K."/>
        </authorList>
    </citation>
    <scope>NUCLEOTIDE SEQUENCE [LARGE SCALE GENOMIC DNA]</scope>
    <source>
        <strain evidence="6 7">YIT 11840</strain>
    </source>
</reference>
<dbReference type="GO" id="GO:0017004">
    <property type="term" value="P:cytochrome complex assembly"/>
    <property type="evidence" value="ECO:0007669"/>
    <property type="project" value="UniProtKB-KW"/>
</dbReference>
<evidence type="ECO:0000256" key="1">
    <source>
        <dbReference type="ARBA" id="ARBA00004196"/>
    </source>
</evidence>
<dbReference type="Proteomes" id="UP000003598">
    <property type="component" value="Unassembled WGS sequence"/>
</dbReference>
<dbReference type="OrthoDB" id="1120316at2"/>
<dbReference type="PATRIC" id="fig|762968.3.peg.689"/>
<keyword evidence="3" id="KW-1015">Disulfide bond</keyword>
<evidence type="ECO:0000259" key="5">
    <source>
        <dbReference type="PROSITE" id="PS51352"/>
    </source>
</evidence>
<protein>
    <recommendedName>
        <fullName evidence="5">Thioredoxin domain-containing protein</fullName>
    </recommendedName>
</protein>
<feature type="domain" description="Thioredoxin" evidence="5">
    <location>
        <begin position="499"/>
        <end position="654"/>
    </location>
</feature>
<dbReference type="GO" id="GO:0030313">
    <property type="term" value="C:cell envelope"/>
    <property type="evidence" value="ECO:0007669"/>
    <property type="project" value="UniProtKB-SubCell"/>
</dbReference>
<dbReference type="EMBL" id="AFFY01000011">
    <property type="protein sequence ID" value="EHH01360.1"/>
    <property type="molecule type" value="Genomic_DNA"/>
</dbReference>
<dbReference type="PANTHER" id="PTHR42852:SF6">
    <property type="entry name" value="THIOL:DISULFIDE INTERCHANGE PROTEIN DSBE"/>
    <property type="match status" value="1"/>
</dbReference>
<dbReference type="PROSITE" id="PS51352">
    <property type="entry name" value="THIOREDOXIN_2"/>
    <property type="match status" value="1"/>
</dbReference>
<dbReference type="AlphaFoldDB" id="G5SN40"/>
<evidence type="ECO:0000256" key="2">
    <source>
        <dbReference type="ARBA" id="ARBA00022748"/>
    </source>
</evidence>
<dbReference type="PANTHER" id="PTHR42852">
    <property type="entry name" value="THIOL:DISULFIDE INTERCHANGE PROTEIN DSBE"/>
    <property type="match status" value="1"/>
</dbReference>
<keyword evidence="2" id="KW-0201">Cytochrome c-type biogenesis</keyword>